<evidence type="ECO:0000256" key="1">
    <source>
        <dbReference type="SAM" id="Phobius"/>
    </source>
</evidence>
<evidence type="ECO:0000313" key="3">
    <source>
        <dbReference type="Proteomes" id="UP000076404"/>
    </source>
</evidence>
<protein>
    <submittedName>
        <fullName evidence="2">Uncharacterized protein</fullName>
    </submittedName>
</protein>
<dbReference type="EMBL" id="CP011454">
    <property type="protein sequence ID" value="AMW05548.1"/>
    <property type="molecule type" value="Genomic_DNA"/>
</dbReference>
<dbReference type="Proteomes" id="UP000076404">
    <property type="component" value="Chromosome"/>
</dbReference>
<accession>A0A143BKK4</accession>
<dbReference type="AlphaFoldDB" id="A0A143BKK4"/>
<evidence type="ECO:0000313" key="2">
    <source>
        <dbReference type="EMBL" id="AMW05548.1"/>
    </source>
</evidence>
<feature type="transmembrane region" description="Helical" evidence="1">
    <location>
        <begin position="34"/>
        <end position="65"/>
    </location>
</feature>
<proteinExistence type="predicted"/>
<keyword evidence="1" id="KW-1133">Transmembrane helix</keyword>
<reference evidence="2 3" key="1">
    <citation type="journal article" date="2014" name="Proc. Natl. Acad. Sci. U.S.A.">
        <title>Functional type 2 photosynthetic reaction centers found in the rare bacterial phylum Gemmatimonadetes.</title>
        <authorList>
            <person name="Zeng Y."/>
            <person name="Feng F."/>
            <person name="Medova H."/>
            <person name="Dean J."/>
            <person name="Koblizek M."/>
        </authorList>
    </citation>
    <scope>NUCLEOTIDE SEQUENCE [LARGE SCALE GENOMIC DNA]</scope>
    <source>
        <strain evidence="2 3">AP64</strain>
    </source>
</reference>
<keyword evidence="3" id="KW-1185">Reference proteome</keyword>
<keyword evidence="1" id="KW-0812">Transmembrane</keyword>
<organism evidence="2 3">
    <name type="scientific">Gemmatimonas phototrophica</name>
    <dbReference type="NCBI Taxonomy" id="1379270"/>
    <lineage>
        <taxon>Bacteria</taxon>
        <taxon>Pseudomonadati</taxon>
        <taxon>Gemmatimonadota</taxon>
        <taxon>Gemmatimonadia</taxon>
        <taxon>Gemmatimonadales</taxon>
        <taxon>Gemmatimonadaceae</taxon>
        <taxon>Gemmatimonas</taxon>
    </lineage>
</organism>
<reference evidence="2 3" key="2">
    <citation type="journal article" date="2016" name="Environ. Microbiol. Rep.">
        <title>Metagenomic evidence for the presence of phototrophic Gemmatimonadetes bacteria in diverse environments.</title>
        <authorList>
            <person name="Zeng Y."/>
            <person name="Baumbach J."/>
            <person name="Barbosa E.G."/>
            <person name="Azevedo V."/>
            <person name="Zhang C."/>
            <person name="Koblizek M."/>
        </authorList>
    </citation>
    <scope>NUCLEOTIDE SEQUENCE [LARGE SCALE GENOMIC DNA]</scope>
    <source>
        <strain evidence="2 3">AP64</strain>
    </source>
</reference>
<gene>
    <name evidence="2" type="ORF">GEMMAAP_13475</name>
</gene>
<sequence>MARTWWGAWRNFRIPAEHVANVEADLRFASGLNWWVTTLLFIGVLTWGTEAFLLLLPISLVSTVVQVWYPMRRVGQFPVIEIDRSSLRPYN</sequence>
<keyword evidence="1" id="KW-0472">Membrane</keyword>
<dbReference type="KEGG" id="gph:GEMMAAP_13475"/>
<name>A0A143BKK4_9BACT</name>